<feature type="region of interest" description="Disordered" evidence="2">
    <location>
        <begin position="2922"/>
        <end position="2955"/>
    </location>
</feature>
<feature type="domain" description="FERM" evidence="3">
    <location>
        <begin position="23"/>
        <end position="309"/>
    </location>
</feature>
<accession>A0A8S1F0W5</accession>
<feature type="region of interest" description="Disordered" evidence="2">
    <location>
        <begin position="3164"/>
        <end position="3185"/>
    </location>
</feature>
<dbReference type="PROSITE" id="PS50057">
    <property type="entry name" value="FERM_3"/>
    <property type="match status" value="1"/>
</dbReference>
<feature type="compositionally biased region" description="Basic and acidic residues" evidence="2">
    <location>
        <begin position="725"/>
        <end position="736"/>
    </location>
</feature>
<dbReference type="EMBL" id="CADEPM010000006">
    <property type="protein sequence ID" value="CAB3407329.1"/>
    <property type="molecule type" value="Genomic_DNA"/>
</dbReference>
<dbReference type="SMART" id="SM01195">
    <property type="entry name" value="FA"/>
    <property type="match status" value="1"/>
</dbReference>
<reference evidence="4 5" key="1">
    <citation type="submission" date="2020-04" db="EMBL/GenBank/DDBJ databases">
        <authorList>
            <person name="Laetsch R D."/>
            <person name="Stevens L."/>
            <person name="Kumar S."/>
            <person name="Blaxter L. M."/>
        </authorList>
    </citation>
    <scope>NUCLEOTIDE SEQUENCE [LARGE SCALE GENOMIC DNA]</scope>
</reference>
<dbReference type="Gene3D" id="3.10.20.90">
    <property type="entry name" value="Phosphatidylinositol 3-kinase Catalytic Subunit, Chain A, domain 1"/>
    <property type="match status" value="1"/>
</dbReference>
<feature type="region of interest" description="Disordered" evidence="2">
    <location>
        <begin position="457"/>
        <end position="480"/>
    </location>
</feature>
<evidence type="ECO:0000256" key="1">
    <source>
        <dbReference type="ARBA" id="ARBA00022553"/>
    </source>
</evidence>
<dbReference type="InterPro" id="IPR019748">
    <property type="entry name" value="FERM_central"/>
</dbReference>
<feature type="region of interest" description="Disordered" evidence="2">
    <location>
        <begin position="3367"/>
        <end position="3387"/>
    </location>
</feature>
<feature type="compositionally biased region" description="Basic and acidic residues" evidence="2">
    <location>
        <begin position="2946"/>
        <end position="2955"/>
    </location>
</feature>
<dbReference type="GO" id="GO:0005198">
    <property type="term" value="F:structural molecule activity"/>
    <property type="evidence" value="ECO:0007669"/>
    <property type="project" value="InterPro"/>
</dbReference>
<dbReference type="Gene3D" id="1.20.80.10">
    <property type="match status" value="1"/>
</dbReference>
<dbReference type="SMART" id="SM00295">
    <property type="entry name" value="B41"/>
    <property type="match status" value="1"/>
</dbReference>
<feature type="compositionally biased region" description="Basic and acidic residues" evidence="2">
    <location>
        <begin position="4538"/>
        <end position="4549"/>
    </location>
</feature>
<protein>
    <recommendedName>
        <fullName evidence="3">FERM domain-containing protein</fullName>
    </recommendedName>
</protein>
<feature type="region of interest" description="Disordered" evidence="2">
    <location>
        <begin position="4537"/>
        <end position="4573"/>
    </location>
</feature>
<feature type="compositionally biased region" description="Basic and acidic residues" evidence="2">
    <location>
        <begin position="4357"/>
        <end position="4370"/>
    </location>
</feature>
<dbReference type="InterPro" id="IPR035963">
    <property type="entry name" value="FERM_2"/>
</dbReference>
<dbReference type="GO" id="GO:0031032">
    <property type="term" value="P:actomyosin structure organization"/>
    <property type="evidence" value="ECO:0007669"/>
    <property type="project" value="TreeGrafter"/>
</dbReference>
<dbReference type="InterPro" id="IPR029071">
    <property type="entry name" value="Ubiquitin-like_domsf"/>
</dbReference>
<feature type="compositionally biased region" description="Basic and acidic residues" evidence="2">
    <location>
        <begin position="4562"/>
        <end position="4573"/>
    </location>
</feature>
<feature type="region of interest" description="Disordered" evidence="2">
    <location>
        <begin position="4176"/>
        <end position="4195"/>
    </location>
</feature>
<dbReference type="GO" id="GO:0003779">
    <property type="term" value="F:actin binding"/>
    <property type="evidence" value="ECO:0007669"/>
    <property type="project" value="InterPro"/>
</dbReference>
<dbReference type="Pfam" id="PF09379">
    <property type="entry name" value="FERM_N"/>
    <property type="match status" value="1"/>
</dbReference>
<keyword evidence="5" id="KW-1185">Reference proteome</keyword>
<evidence type="ECO:0000313" key="4">
    <source>
        <dbReference type="EMBL" id="CAB3407329.1"/>
    </source>
</evidence>
<dbReference type="SUPFAM" id="SSF47031">
    <property type="entry name" value="Second domain of FERM"/>
    <property type="match status" value="1"/>
</dbReference>
<dbReference type="CDD" id="cd01765">
    <property type="entry name" value="FERM_F0_F1"/>
    <property type="match status" value="1"/>
</dbReference>
<evidence type="ECO:0000259" key="3">
    <source>
        <dbReference type="PROSITE" id="PS50057"/>
    </source>
</evidence>
<organism evidence="4 5">
    <name type="scientific">Caenorhabditis bovis</name>
    <dbReference type="NCBI Taxonomy" id="2654633"/>
    <lineage>
        <taxon>Eukaryota</taxon>
        <taxon>Metazoa</taxon>
        <taxon>Ecdysozoa</taxon>
        <taxon>Nematoda</taxon>
        <taxon>Chromadorea</taxon>
        <taxon>Rhabditida</taxon>
        <taxon>Rhabditina</taxon>
        <taxon>Rhabditomorpha</taxon>
        <taxon>Rhabditoidea</taxon>
        <taxon>Rhabditidae</taxon>
        <taxon>Peloderinae</taxon>
        <taxon>Caenorhabditis</taxon>
    </lineage>
</organism>
<dbReference type="OrthoDB" id="6589456at2759"/>
<dbReference type="FunFam" id="2.30.29.30:FF:000002">
    <property type="entry name" value="Band 4.1-like protein 5 isoform 1"/>
    <property type="match status" value="1"/>
</dbReference>
<feature type="region of interest" description="Disordered" evidence="2">
    <location>
        <begin position="4689"/>
        <end position="4768"/>
    </location>
</feature>
<dbReference type="Pfam" id="PF09380">
    <property type="entry name" value="FERM_C"/>
    <property type="match status" value="1"/>
</dbReference>
<feature type="compositionally biased region" description="Basic and acidic residues" evidence="2">
    <location>
        <begin position="4736"/>
        <end position="4754"/>
    </location>
</feature>
<feature type="compositionally biased region" description="Polar residues" evidence="2">
    <location>
        <begin position="468"/>
        <end position="480"/>
    </location>
</feature>
<feature type="region of interest" description="Disordered" evidence="2">
    <location>
        <begin position="4357"/>
        <end position="4412"/>
    </location>
</feature>
<dbReference type="PANTHER" id="PTHR23280:SF21">
    <property type="entry name" value="PROTEIN 4.1 HOMOLOG"/>
    <property type="match status" value="1"/>
</dbReference>
<feature type="region of interest" description="Disordered" evidence="2">
    <location>
        <begin position="2761"/>
        <end position="2781"/>
    </location>
</feature>
<dbReference type="Pfam" id="PF00373">
    <property type="entry name" value="FERM_M"/>
    <property type="match status" value="1"/>
</dbReference>
<dbReference type="SUPFAM" id="SSF54236">
    <property type="entry name" value="Ubiquitin-like"/>
    <property type="match status" value="1"/>
</dbReference>
<feature type="region of interest" description="Disordered" evidence="2">
    <location>
        <begin position="1"/>
        <end position="25"/>
    </location>
</feature>
<comment type="caution">
    <text evidence="4">The sequence shown here is derived from an EMBL/GenBank/DDBJ whole genome shotgun (WGS) entry which is preliminary data.</text>
</comment>
<feature type="compositionally biased region" description="Basic residues" evidence="2">
    <location>
        <begin position="2936"/>
        <end position="2945"/>
    </location>
</feature>
<feature type="region of interest" description="Disordered" evidence="2">
    <location>
        <begin position="3973"/>
        <end position="3993"/>
    </location>
</feature>
<dbReference type="InterPro" id="IPR000299">
    <property type="entry name" value="FERM_domain"/>
</dbReference>
<feature type="region of interest" description="Disordered" evidence="2">
    <location>
        <begin position="697"/>
        <end position="784"/>
    </location>
</feature>
<feature type="region of interest" description="Disordered" evidence="2">
    <location>
        <begin position="603"/>
        <end position="646"/>
    </location>
</feature>
<feature type="region of interest" description="Disordered" evidence="2">
    <location>
        <begin position="2155"/>
        <end position="2175"/>
    </location>
</feature>
<feature type="region of interest" description="Disordered" evidence="2">
    <location>
        <begin position="1953"/>
        <end position="1973"/>
    </location>
</feature>
<dbReference type="InterPro" id="IPR018980">
    <property type="entry name" value="FERM_PH-like_C"/>
</dbReference>
<dbReference type="Gene3D" id="2.30.29.30">
    <property type="entry name" value="Pleckstrin-homology domain (PH domain)/Phosphotyrosine-binding domain (PTB)"/>
    <property type="match status" value="1"/>
</dbReference>
<feature type="compositionally biased region" description="Basic and acidic residues" evidence="2">
    <location>
        <begin position="619"/>
        <end position="646"/>
    </location>
</feature>
<gene>
    <name evidence="4" type="ORF">CBOVIS_LOCUS9276</name>
</gene>
<dbReference type="InterPro" id="IPR014352">
    <property type="entry name" value="FERM/acyl-CoA-bd_prot_sf"/>
</dbReference>
<evidence type="ECO:0000313" key="5">
    <source>
        <dbReference type="Proteomes" id="UP000494206"/>
    </source>
</evidence>
<dbReference type="GO" id="GO:0005886">
    <property type="term" value="C:plasma membrane"/>
    <property type="evidence" value="ECO:0007669"/>
    <property type="project" value="TreeGrafter"/>
</dbReference>
<dbReference type="InterPro" id="IPR018979">
    <property type="entry name" value="FERM_N"/>
</dbReference>
<feature type="compositionally biased region" description="Basic and acidic residues" evidence="2">
    <location>
        <begin position="2922"/>
        <end position="2935"/>
    </location>
</feature>
<feature type="compositionally biased region" description="Polar residues" evidence="2">
    <location>
        <begin position="704"/>
        <end position="724"/>
    </location>
</feature>
<feature type="compositionally biased region" description="Basic residues" evidence="2">
    <location>
        <begin position="4715"/>
        <end position="4726"/>
    </location>
</feature>
<name>A0A8S1F0W5_9PELO</name>
<dbReference type="Pfam" id="PF05902">
    <property type="entry name" value="4_1_CTD"/>
    <property type="match status" value="1"/>
</dbReference>
<feature type="compositionally biased region" description="Low complexity" evidence="2">
    <location>
        <begin position="771"/>
        <end position="781"/>
    </location>
</feature>
<proteinExistence type="predicted"/>
<feature type="compositionally biased region" description="Low complexity" evidence="2">
    <location>
        <begin position="4755"/>
        <end position="4768"/>
    </location>
</feature>
<dbReference type="InterPro" id="IPR008379">
    <property type="entry name" value="Band_4.1_C"/>
</dbReference>
<dbReference type="InterPro" id="IPR014847">
    <property type="entry name" value="FA"/>
</dbReference>
<evidence type="ECO:0000256" key="2">
    <source>
        <dbReference type="SAM" id="MobiDB-lite"/>
    </source>
</evidence>
<feature type="region of interest" description="Disordered" evidence="2">
    <location>
        <begin position="2558"/>
        <end position="2579"/>
    </location>
</feature>
<dbReference type="SUPFAM" id="SSF50729">
    <property type="entry name" value="PH domain-like"/>
    <property type="match status" value="1"/>
</dbReference>
<dbReference type="InterPro" id="IPR019749">
    <property type="entry name" value="Band_41_domain"/>
</dbReference>
<dbReference type="Proteomes" id="UP000494206">
    <property type="component" value="Unassembled WGS sequence"/>
</dbReference>
<dbReference type="InterPro" id="IPR011993">
    <property type="entry name" value="PH-like_dom_sf"/>
</dbReference>
<sequence length="5059" mass="576252">MGKDRDPGDQTRPMSPNRDPKLQAARVKLPDGKIKDFDLPRGSDGEALFRQVTADLSIEEKEYFSLCFYDKNGERHWLYNDKKILRQLKGLPWEFSFEVKFYPTTPSTLVDDHARFYLYRQLRRDVITGTLPATAESLDMLAAFVAQIEYGDAPSIEMTPEYEAYIANAGLVPSEHAVRENFQKIVAYHRELKGRTSSEVETMFLDHCKSLALYGIHIFPAKDKDNKEVQIGVGAIGIYIFAGDDLQHRFAWPMIIKISYRKNTFTVRLKAGELAKNEANMVYKLQDYPHAKRVWKCAVEHHTFFRLIQPENKPKGTLFSFGSQRFRYHGRTQFQTKMASQMFDRPIAVDRSPSAMSQPVDAGRQVLTPLHYTDTELEQRNIEKYRRSFSPKSYTRYPLADSAFTQYSRPSTLHVTTTTAATSCRTSQQYDESLQYSPYSPSQSGAAYYLSERSSLRTPSSAYYPPSEQASHSSGFQSPTDSVAQYQVNLRSKGAGGNARRNLFGRSSGTSQDTVKLVSFHEPVDPMQPIPNTYPERELPEIPIQRIVQVYHEGHYDRLERRQHEMPAGFGMYSPRNGVTHVENLGPNNEMDAQPIRFYVDVRHSGQSRRNPLKRRSHPGKEDVKEKIDPKDYQFTRPSSNERFHRTELAREVTPANIKQYTHIYHSGYSCSTEPSTSNEPPRYRLITHVNPLVVSHTRDGRSRVSSSNVNATLAQKEQVVSTTTRKESPDSDRRLRLSASVDRSGNLTQDEDEPSTSKDIRSVTKINRIPPSSTSPTSKPYPIFHDYTKREDDLKSMPLVLESRISPKSRRHLTEHGLKATMRSQKHSRIGIGRIPQDGDQDKIEKSNIATEAYSFSTDVYDGQLDEINRQDELAESPITDHAAVYHHGRSWIKDEPVAPSPKEKKTVIHVKSPKKTKVVEPEEPETKEVRLTARVKPDEPEPEPAVEKTPKKKETTMFGFFKSKTTKTTETSTYPVVHEAYTGPLDTTDRSQDLENIPLEHRSSIPAYVPKEYEIYQKAEPIVHEEKRRVRLIARIRHDGKRIRHDGDEDEIEKSNIATGAYSFSTDAYDGPLDEINRQDELAESPITDHAAVYHHGRSWIKDEPVAPSPKEKRAIIHVKSPKKTKVVEPEEPETKEVRLIARVKPDEPEPEPAVEKTPKKKETTKFGFFKSKTTKTTETSTYPVVHEAYTGPLDTTDRSQDLENIPLEHRSSIPAYVPKEYEIYQKAEPIVHEEKRRVRLIARIRHDGDEDEIEKSNIATGAYSFSTDAYDGPLDEINRQDELAESPITDHAAVYHHGRSWIKDEPVAPSPKEKRAIIHVKSPKKTKVVEPEEPETKEVRLIARVKPDEPELEPAVEKTPKKKETTKFGFFKSKTTKTTETSTYPVVHEAYTGPLDTTDRSQDLENIPLEHRSSIPAYVPKEYEIYQKAEPIVHEEKRRVRLIARIRHDGDEDEIEKSNIATGAYSFSTDAYDGPLDEINRQDELAESPITDHAAVYHHGRSWIKDEPVAPSPKEKRAIIHVKSPKKTKVVEPEEPETKEVRLIARVKPDEPEPEPAVEKTPKKKETTKFGFFKSKTTKTTETSTYPVVHEAYTGPLDTTDRSQDLENIPLEHRSSIPAYVPKEYEIYQKAEPIVHEEKRRVRLIARIRHDGDEDEIEKSNIATGAYSFSTDAYDGPLDEINRQDELAESPITDHAAVYHHGRSWIKDEPVAPSPKEKRAIIHVKSPKKTKVVEPEEPETKEVRLIARVKSDEPELEPAVEKTPKKKETSKFGFFKSKITKNTETSTYPVVHEAYTGPLDTTDRSQDLENIPLEHRSSIPAYVPKEYEIYQKAEPIVHEEKRRVRLIARIRHDGDEDEIEKSNIATGAYSFSTDAYDGPLDEINRQDELAESPITDHAAVYHHGRSWIKDEPVAPSPKEKRAIIHVKSPKKTKVVEPEEPETKEVRLIARVKPDEPEPEPAVEKTPKKKETSKFGFFKSKTTKTTKTSTYPVVHEAYTGPLDTTDRSQDLENIPLEHRSSIPAYVPKEYEIYQKAEPIVHEEKRRVRLIARIRHDGDEDEIEKSNIATGAYSFSTDAYDGPLDEINRQDELAESPITDHAAVYHHGRSWIKDEPVAPSPKEKRAIIHVKSPKKTKVVEPEEPETKEVRLIARVKPDEPEPEPAVEKTPKKKETSKFGFFKSKTTKTTETSTYPVVHEAYTGPLDTTDRSQDLENIPLEHRSSIPAYVPKEYEIYQKAEPIVHEEKRRVRLIARIRHDGDEDEIEKSNIATGAYSFSTDAYDGPLDEINRQDELAESPITDHAAVYHHGRSWIKDEPVAPSPKEKRAIIHVKSPKKTKVVEPEEPETKEVRLIARVKPDEPELEPAVEKTPKKKETTKFGFFKSKTTKTTETSTYPVVHEAYTGPLDTTDRSQDLENIPLEHRSSIPAYVPKEYEIYQKAEPIVHEEKRRVRLIARIRHDGDEDEIEKSNIATGAYSFSTDAYDGPLDEINRQDELAESPITDHAAVYHHGRSWIKDEPVAPSPKEKRAIIHVKSPKKTKVVEPEEPETKEVRLIARVKPDEPEPEPAVEKTPKKKETTKFGFFKSKTTKTTETSTYPVVHEAYTGPLDTTDRSQDLENIPLEHRSSIPAYVPKEYEIYQKAEPIVHEEKRRVRLIARIRHDGDEDEIEKSNIATGAYSFSTDAYDGPLDEINRQDELAESPITDHAAVYHHGRSWIKDEPVAPSPKEKRAVIHVKSPKKTKVVEPEEPETKEVRLIARVKPDEPEPEPAVEKTPKKKETSKFGFFKSKTTKTTETSTYPVVHEAYTGPLDTTDRSQDLENIPLEHRSSIPAYVPKEYEIYQKAEPIVHEEKRRVRLIARIRHDGDEDEIEKSNIATGAYSFSTDAYDGPLDEINRQEELAESPITDHAAVYHHGRSWIKDEPVAPSPKEKKTVIHVKSPKKTKVVEPEEPETKEVRLIARVKPDEPEPEPAVEKTPKKKETTKFGFFKSKTTKTTETLTYPVVHEAYTGPLDTTDRSQDLENIPLEHRSSIPAYVPKEYEIYQKAEPIVHEEKRRVRLIARIRHDGDEDEIEKSNIATGAYSFSTDAYDGPLDEINRQDELAESPITDHAAVYHHGRSWIKDEPVAPSPKEKRAIIHVKSPKKTKVVEPEEPETKEVRLIARVKPDEPEPEPAVEKTPKKKETTKFGFFKSKTTKTTETSTYPVVHEAYTGPLDTTDRSQDLENIPLEHRSSIPAYVPKEYEIYQKAEPIVHEEKRRVRLIARIRHDGDEDEIEKSNIATGAYSFSTDAYDGPLDEINRQDELAESPITDHAAVYHLGRSWIKDEPVAPSPKEKRAIIHVKSPKKTKVVEPEEPETKEVRLIARVKPDEPEPEPAVEKTPKKKETTKFGFFKSKTTKTTETSTYPVVHEAYTGPLDTTDRSQDLENIPLEHRSSIPAYVPKEYEIYQKAEPIVHEEKRRVRLIARIRHDGDEDEIEKSNIATGAYSFSTDAYDGPLDEINRQEELAESPITDHAAVYHHGRSWIKDEPVAPSPKEKKTVIHVKSPKKTKVVEPEEPETKEVRLIARVKPDEPEPEPAVEKTPKKKETSKFGFFKSKITKTTETSTYPVVHEAYTGPLDTTDRSQDLENIPLEHRSSIPAYVPKEYEIYQKAEPIVHEEKRRVRLIARIRHDGDEDEIEKSNIATGAYSFSTDAYDGPLDEINRQEELAESPITDHAAVYHHGRSWIKDEPVAPSPKEKKTVIHVKSPKKTKVVEPEEPETKEVRLIARVKPDEPEPEPAVEKTPKKKETTKFGFFKSKTTKTTETLTYPVVHEAYTGPLDTTDRSQDLENIPLEHRSSIPAYVPKEYEIYQKAEPIVHEEKRRVRLIARIRHDGDEDEIEKSNIATGAYSFSTDAYDGPLDEINRQDELAESPITDHAAVYHHGRSWIKDEPVAPSPKEKRAIIHVKSPKKTKVVEPEEPETKEVRLIARVKPDEPEPEPAVEKTPKKKETTKFGFFKSKTTKTTETSTYPVVHEAYTGPLDTTDRSQDLENIPLEHRSSIPAYVPKEYEIYQKAEPIVHEEKRRVRLIARIRHDGDEDEIEKSNIATGAYSFSTDAYDGPLDEINRQDELAESPITDHAAVYHLGRSWIKDEPVAPSPKEKRAIIHVKSPKKTKVVEPEEPETKEVRLIARVKPDEPEPEPAVEKTPKKKETSKFGFFKSKTTKTTETSTYPVVHEAYTGPLDTTDRSQDLENIPLEHRSSIPAYVPKEYEIYQKAEPIVHEEKRRVRLIARIRHDGDEDEIEKSNIATGAYSFSTDAYDGPLDEINRQDELAESPITDHAAVYHHGRSWIKDEPDIAQRDVSKERTFRLVAHVKPEEKPDDDISSKSRRKDPSVFGLGLFKSRKSAEPESSPDGETYHGPVESTSPIRDLENIPLDQDATITASRESSVTGRIRRIPLFSRNRHEGLEDQVEKSQISIRGYSFPSDKFDGELNELAPNDELIDAPITDFANVYHHGSSWIKDEANAKKKLKTPVEGDRHDVRLIARVLPMKSVKSDDSKKESKSRGRSFWKSSPTETHPRSDRFGGELDTIRRSDELEARNLTDHIGPSTSAAHQRSLIVENTVRFIPSSLQYEPRAARIEGFTDDGQNYVEVRMERRTEILLEPAYFIRDIGSTQNHAYISSASTIFGAGHTHVGALSEDESGLCFSSTPPQMSPPERGFLARLGFKRDKSKKKASKKGKKENDSSETSDSEHDEKREFAVVEFEQDKVSSATTPRRRTAATVTAAPDALNEVEMSISGREPSEIPNTRVVRKETREMAYRLRGRGPSSGFDPNEPSLMATIQRAERLNASSPRLEHAERTFTVRANAPIPVSIEESGQPYTTVSRWQETSDLPEQVEVITDENGRQVTRTIKSSQVKHTVQTQSFQNYIVDDEQVPVGVVHVERSREQLTPLKQQGSSSGDGLGVVETQTRTMSYEANNDGHERQLPAWVNEGLGEYVSSKSVTQGNRTIETITYKTEKDGIIETHVEHRVTIHSDGDIDHDAELSQAILEATQMNPDMVVEKIEVRQEQTQ</sequence>
<keyword evidence="1" id="KW-0597">Phosphoprotein</keyword>
<dbReference type="SMART" id="SM01196">
    <property type="entry name" value="FERM_C"/>
    <property type="match status" value="1"/>
</dbReference>
<dbReference type="CDD" id="cd14473">
    <property type="entry name" value="FERM_B-lobe"/>
    <property type="match status" value="1"/>
</dbReference>
<dbReference type="PANTHER" id="PTHR23280">
    <property type="entry name" value="4.1 G PROTEIN"/>
    <property type="match status" value="1"/>
</dbReference>
<dbReference type="GO" id="GO:0005856">
    <property type="term" value="C:cytoskeleton"/>
    <property type="evidence" value="ECO:0007669"/>
    <property type="project" value="InterPro"/>
</dbReference>